<dbReference type="OrthoDB" id="3967140at2"/>
<proteinExistence type="predicted"/>
<dbReference type="InterPro" id="IPR001434">
    <property type="entry name" value="OmcB-like_DUF11"/>
</dbReference>
<keyword evidence="1" id="KW-1133">Transmembrane helix</keyword>
<dbReference type="Proteomes" id="UP000306145">
    <property type="component" value="Unassembled WGS sequence"/>
</dbReference>
<organism evidence="4 5">
    <name type="scientific">Micromonospora orduensis</name>
    <dbReference type="NCBI Taxonomy" id="1420891"/>
    <lineage>
        <taxon>Bacteria</taxon>
        <taxon>Bacillati</taxon>
        <taxon>Actinomycetota</taxon>
        <taxon>Actinomycetes</taxon>
        <taxon>Micromonosporales</taxon>
        <taxon>Micromonosporaceae</taxon>
        <taxon>Micromonospora</taxon>
    </lineage>
</organism>
<keyword evidence="2" id="KW-0732">Signal</keyword>
<gene>
    <name evidence="4" type="ORF">FHG89_18570</name>
</gene>
<sequence length="497" mass="51123">MNRSRLLRVAAWLGACAVGVLGANAVAPPSAVALPKGTQLNLDHTALVPNSFGKTQSVYLYNYDTDFALHDVTVTIDTAKLAGVATATLTFDGAGPCKQSGTTITCTFDTLASENLFAGITTLTFRPLAAAKVGDEGEVSVKVASRDQTYTRTSTVTVSEKVALEVGPIISKKAGPGDVFTNPLTVRNAGDNAITGVDMFFYYEAMFTVPKRYDNCEYGSFAAYCHFDATLAPGQEYRLSEDLPLQLRPQVPAPGVAGAGFTWSTPVDGRDNLDMVRATKPTHGTQGTLGLVRTSDGLRAQGAQTEDSVFLDSQHVILTVEGTNRSDVSAVGGQVRAGVGATVTAKVGVKNLGPAYASGISEPAATVTVAPPKGTTVTTVPDGCAKADAGYVCRTAVHPLDVGEAVTWDFGLRVDTAGELTGTVTAKSSTPDVTSDNDVAALVVNPAGGVGGGDAGDGPSLPITGQSGLALGGGVALLAAGAVLFLTGRRRRTRFVS</sequence>
<evidence type="ECO:0000313" key="5">
    <source>
        <dbReference type="Proteomes" id="UP000306145"/>
    </source>
</evidence>
<feature type="signal peptide" evidence="2">
    <location>
        <begin position="1"/>
        <end position="25"/>
    </location>
</feature>
<reference evidence="4 5" key="1">
    <citation type="submission" date="2019-06" db="EMBL/GenBank/DDBJ databases">
        <title>Micromonospora ordensis sp. nov., isolated from deep marine sediment.</title>
        <authorList>
            <person name="Veyisoglu A."/>
            <person name="Carro L."/>
            <person name="Klenk H.-P."/>
            <person name="Sahin N."/>
        </authorList>
    </citation>
    <scope>NUCLEOTIDE SEQUENCE [LARGE SCALE GENOMIC DNA]</scope>
    <source>
        <strain evidence="4 5">S2509</strain>
    </source>
</reference>
<keyword evidence="1" id="KW-0472">Membrane</keyword>
<keyword evidence="1" id="KW-0812">Transmembrane</keyword>
<keyword evidence="5" id="KW-1185">Reference proteome</keyword>
<dbReference type="EMBL" id="VDFY01000173">
    <property type="protein sequence ID" value="TNH27221.1"/>
    <property type="molecule type" value="Genomic_DNA"/>
</dbReference>
<dbReference type="RefSeq" id="WP_139585655.1">
    <property type="nucleotide sequence ID" value="NZ_VDFY01000173.1"/>
</dbReference>
<dbReference type="AlphaFoldDB" id="A0A5C4QKA7"/>
<accession>A0A5C4QKA7</accession>
<evidence type="ECO:0000256" key="1">
    <source>
        <dbReference type="SAM" id="Phobius"/>
    </source>
</evidence>
<comment type="caution">
    <text evidence="4">The sequence shown here is derived from an EMBL/GenBank/DDBJ whole genome shotgun (WGS) entry which is preliminary data.</text>
</comment>
<protein>
    <recommendedName>
        <fullName evidence="3">DUF11 domain-containing protein</fullName>
    </recommendedName>
</protein>
<evidence type="ECO:0000259" key="3">
    <source>
        <dbReference type="Pfam" id="PF01345"/>
    </source>
</evidence>
<evidence type="ECO:0000313" key="4">
    <source>
        <dbReference type="EMBL" id="TNH27221.1"/>
    </source>
</evidence>
<name>A0A5C4QKA7_9ACTN</name>
<feature type="chain" id="PRO_5039541017" description="DUF11 domain-containing protein" evidence="2">
    <location>
        <begin position="26"/>
        <end position="497"/>
    </location>
</feature>
<feature type="transmembrane region" description="Helical" evidence="1">
    <location>
        <begin position="469"/>
        <end position="487"/>
    </location>
</feature>
<feature type="domain" description="DUF11" evidence="3">
    <location>
        <begin position="336"/>
        <end position="442"/>
    </location>
</feature>
<dbReference type="Pfam" id="PF01345">
    <property type="entry name" value="DUF11"/>
    <property type="match status" value="1"/>
</dbReference>
<evidence type="ECO:0000256" key="2">
    <source>
        <dbReference type="SAM" id="SignalP"/>
    </source>
</evidence>